<sequence>MHAVNEADIRLLLDGVRTGALSPDDAVATLRRLPFADLGDALVDHHRSLRQGIPEAVYAPGKTADQITRIVGELLAHGTDPVLLSRASPDQVAAAVAAHGPAVQSGGSALWRRPPRTRSATVAVISAGTADQPVVDECAITLSAFGFAPTTISDVGVAGLHRLLAHLDEITAADAIVVIAGMEGALASVIGGLSAAPIVAVPTSVGYGAGLEGVTALLAMHASCASGITVVGIDNGFGAACAVARMMKS</sequence>
<evidence type="ECO:0000313" key="2">
    <source>
        <dbReference type="EMBL" id="CAB4883542.1"/>
    </source>
</evidence>
<dbReference type="SMART" id="SM01001">
    <property type="entry name" value="AIRC"/>
    <property type="match status" value="1"/>
</dbReference>
<dbReference type="GO" id="GO:0006189">
    <property type="term" value="P:'de novo' IMP biosynthetic process"/>
    <property type="evidence" value="ECO:0007669"/>
    <property type="project" value="InterPro"/>
</dbReference>
<dbReference type="GO" id="GO:0016787">
    <property type="term" value="F:hydrolase activity"/>
    <property type="evidence" value="ECO:0007669"/>
    <property type="project" value="InterPro"/>
</dbReference>
<dbReference type="NCBIfam" id="NF033503">
    <property type="entry name" value="LarB"/>
    <property type="match status" value="1"/>
</dbReference>
<dbReference type="Pfam" id="PF00731">
    <property type="entry name" value="AIRC"/>
    <property type="match status" value="1"/>
</dbReference>
<dbReference type="PANTHER" id="PTHR43064:SF1">
    <property type="entry name" value="SLL1489 PROTEIN"/>
    <property type="match status" value="1"/>
</dbReference>
<dbReference type="EMBL" id="CAFBLP010000045">
    <property type="protein sequence ID" value="CAB4883542.1"/>
    <property type="molecule type" value="Genomic_DNA"/>
</dbReference>
<reference evidence="2" key="1">
    <citation type="submission" date="2020-05" db="EMBL/GenBank/DDBJ databases">
        <authorList>
            <person name="Chiriac C."/>
            <person name="Salcher M."/>
            <person name="Ghai R."/>
            <person name="Kavagutti S V."/>
        </authorList>
    </citation>
    <scope>NUCLEOTIDE SEQUENCE</scope>
</reference>
<dbReference type="AlphaFoldDB" id="A0A6J7EJ83"/>
<evidence type="ECO:0000259" key="1">
    <source>
        <dbReference type="SMART" id="SM01001"/>
    </source>
</evidence>
<gene>
    <name evidence="2" type="ORF">UFOPK3376_01808</name>
</gene>
<dbReference type="SUPFAM" id="SSF52255">
    <property type="entry name" value="N5-CAIR mutase (phosphoribosylaminoimidazole carboxylase, PurE)"/>
    <property type="match status" value="1"/>
</dbReference>
<dbReference type="InterPro" id="IPR039476">
    <property type="entry name" value="P2CMN_synthase_LarB"/>
</dbReference>
<name>A0A6J7EJ83_9ZZZZ</name>
<dbReference type="Gene3D" id="3.40.50.1970">
    <property type="match status" value="1"/>
</dbReference>
<dbReference type="InterPro" id="IPR000031">
    <property type="entry name" value="PurE_dom"/>
</dbReference>
<organism evidence="2">
    <name type="scientific">freshwater metagenome</name>
    <dbReference type="NCBI Taxonomy" id="449393"/>
    <lineage>
        <taxon>unclassified sequences</taxon>
        <taxon>metagenomes</taxon>
        <taxon>ecological metagenomes</taxon>
    </lineage>
</organism>
<accession>A0A6J7EJ83</accession>
<dbReference type="PANTHER" id="PTHR43064">
    <property type="entry name" value="PHOSPHORIBOSYLAMINOIMIDAZOLE CARBOXYLASE-RELATED"/>
    <property type="match status" value="1"/>
</dbReference>
<feature type="domain" description="PurE" evidence="1">
    <location>
        <begin position="120"/>
        <end position="249"/>
    </location>
</feature>
<protein>
    <submittedName>
        <fullName evidence="2">Unannotated protein</fullName>
    </submittedName>
</protein>
<proteinExistence type="predicted"/>